<evidence type="ECO:0000313" key="2">
    <source>
        <dbReference type="Proteomes" id="UP000651977"/>
    </source>
</evidence>
<dbReference type="Pfam" id="PF22098">
    <property type="entry name" value="DUF6942"/>
    <property type="match status" value="1"/>
</dbReference>
<dbReference type="Proteomes" id="UP000651977">
    <property type="component" value="Unassembled WGS sequence"/>
</dbReference>
<sequence>MIIGSATPRVVLYLNTDVPELGAALSDVPKTQLCQSILAHNNNNWRKILTIFAKLTAPNDDWREYLQQQLLLEQQINLGTQLVKNTQWHLIAGKKNWPQFEPNLINAFSQETKKHFFTVANRIYAPYPDYRQFPNALVEKCRQHLLSNIKTIVS</sequence>
<comment type="caution">
    <text evidence="1">The sequence shown here is derived from an EMBL/GenBank/DDBJ whole genome shotgun (WGS) entry which is preliminary data.</text>
</comment>
<name>A0ABQ1I251_9ALTE</name>
<organism evidence="1 2">
    <name type="scientific">Agarivorans gilvus</name>
    <dbReference type="NCBI Taxonomy" id="680279"/>
    <lineage>
        <taxon>Bacteria</taxon>
        <taxon>Pseudomonadati</taxon>
        <taxon>Pseudomonadota</taxon>
        <taxon>Gammaproteobacteria</taxon>
        <taxon>Alteromonadales</taxon>
        <taxon>Alteromonadaceae</taxon>
        <taxon>Agarivorans</taxon>
    </lineage>
</organism>
<proteinExistence type="predicted"/>
<gene>
    <name evidence="1" type="ORF">GCM10007414_22950</name>
</gene>
<protein>
    <submittedName>
        <fullName evidence="1">Uncharacterized protein</fullName>
    </submittedName>
</protein>
<reference evidence="2" key="1">
    <citation type="journal article" date="2019" name="Int. J. Syst. Evol. Microbiol.">
        <title>The Global Catalogue of Microorganisms (GCM) 10K type strain sequencing project: providing services to taxonomists for standard genome sequencing and annotation.</title>
        <authorList>
            <consortium name="The Broad Institute Genomics Platform"/>
            <consortium name="The Broad Institute Genome Sequencing Center for Infectious Disease"/>
            <person name="Wu L."/>
            <person name="Ma J."/>
        </authorList>
    </citation>
    <scope>NUCLEOTIDE SEQUENCE [LARGE SCALE GENOMIC DNA]</scope>
    <source>
        <strain evidence="2">CGMCC 1.10131</strain>
    </source>
</reference>
<evidence type="ECO:0000313" key="1">
    <source>
        <dbReference type="EMBL" id="GGB08957.1"/>
    </source>
</evidence>
<dbReference type="InterPro" id="IPR054222">
    <property type="entry name" value="DUF6942"/>
</dbReference>
<accession>A0ABQ1I251</accession>
<dbReference type="RefSeq" id="WP_055734654.1">
    <property type="nucleotide sequence ID" value="NZ_BMDY01000013.1"/>
</dbReference>
<keyword evidence="2" id="KW-1185">Reference proteome</keyword>
<dbReference type="EMBL" id="BMDY01000013">
    <property type="protein sequence ID" value="GGB08957.1"/>
    <property type="molecule type" value="Genomic_DNA"/>
</dbReference>